<dbReference type="EMBL" id="UINC01039456">
    <property type="protein sequence ID" value="SVB37966.1"/>
    <property type="molecule type" value="Genomic_DNA"/>
</dbReference>
<dbReference type="AlphaFoldDB" id="A0A382DHI4"/>
<gene>
    <name evidence="1" type="ORF">METZ01_LOCUS190820</name>
</gene>
<sequence length="60" mass="6801">MNVVGNEIIVSLKDKSAHSIIVKDNQEVETFVDFIQSVIEKEHKILDVKILENSVEIHKG</sequence>
<evidence type="ECO:0000313" key="1">
    <source>
        <dbReference type="EMBL" id="SVB37966.1"/>
    </source>
</evidence>
<organism evidence="1">
    <name type="scientific">marine metagenome</name>
    <dbReference type="NCBI Taxonomy" id="408172"/>
    <lineage>
        <taxon>unclassified sequences</taxon>
        <taxon>metagenomes</taxon>
        <taxon>ecological metagenomes</taxon>
    </lineage>
</organism>
<protein>
    <submittedName>
        <fullName evidence="1">Uncharacterized protein</fullName>
    </submittedName>
</protein>
<accession>A0A382DHI4</accession>
<proteinExistence type="predicted"/>
<reference evidence="1" key="1">
    <citation type="submission" date="2018-05" db="EMBL/GenBank/DDBJ databases">
        <authorList>
            <person name="Lanie J.A."/>
            <person name="Ng W.-L."/>
            <person name="Kazmierczak K.M."/>
            <person name="Andrzejewski T.M."/>
            <person name="Davidsen T.M."/>
            <person name="Wayne K.J."/>
            <person name="Tettelin H."/>
            <person name="Glass J.I."/>
            <person name="Rusch D."/>
            <person name="Podicherti R."/>
            <person name="Tsui H.-C.T."/>
            <person name="Winkler M.E."/>
        </authorList>
    </citation>
    <scope>NUCLEOTIDE SEQUENCE</scope>
</reference>
<name>A0A382DHI4_9ZZZZ</name>